<name>A0ABD6E4A0_9BILA</name>
<gene>
    <name evidence="2" type="ORF">AB6A40_001412</name>
</gene>
<protein>
    <submittedName>
        <fullName evidence="2">Uncharacterized protein</fullName>
    </submittedName>
</protein>
<accession>A0ABD6E4A0</accession>
<organism evidence="2 3">
    <name type="scientific">Gnathostoma spinigerum</name>
    <dbReference type="NCBI Taxonomy" id="75299"/>
    <lineage>
        <taxon>Eukaryota</taxon>
        <taxon>Metazoa</taxon>
        <taxon>Ecdysozoa</taxon>
        <taxon>Nematoda</taxon>
        <taxon>Chromadorea</taxon>
        <taxon>Rhabditida</taxon>
        <taxon>Spirurina</taxon>
        <taxon>Gnathostomatomorpha</taxon>
        <taxon>Gnathostomatoidea</taxon>
        <taxon>Gnathostomatidae</taxon>
        <taxon>Gnathostoma</taxon>
    </lineage>
</organism>
<sequence length="1712" mass="189010">MVLSDGCNKLFLKVERGTKPRLKLCEESRKAFVTVPVDQSVKWPPLKAQLCGLTIVVQRLEQQYKITVKHIMERKPEVCVFVNAMTQEKDIRTAVRELSTRLNHIGIAGPNLEVTGHIRGERLTFESTVGALHTNAKLYARSVTLNAQHIFIASEAVYSCTKIRMASRRVQIDGRLHAQEQDSEKMIVIVDSSLLHIGVDGCIGSSKANQNNVNGRSPSKSSESPVKHLTLRLTGSLANHGRIASRNKMEIKVGGKLLSLRDGKIDSATRGYNALKQIKGVNSECSEALPTSSTLGNAIIDENPHTVAKLLEDGVDPNDSMSDSSYSVTPKKLAARKYREMKIRERKNLFREKVAIIQALICTHHWRRGLITSKTIDASIGHDCDDCAQFRGSDLSLTVRGNAVCEIDSIWTSGSVTMTVGRNTFFNGQIKHQSLEVVCNDDLETHDNAIVRQEYFAKISCSAFSCRGIWSLGDRLSLEAQSAKFHSESFIEADQLDINLVDDCEHEGMWQLHHASLVCDGNIVTSRDGNALVADSIRIVACNFNSNGVWSTDGSLIMRLRQSVNLFASSRLSARVLKMILNGHCMLAGILHIDNLLAYVRNDLITSSTGKVNVSIGATVAAGAFRNDSVWHSDCNLLFHLGCFEQSEDASILAKETLTLTLYDQSDERSHGRLMANYLLVQINRCLQFDGYIRVNFMELNLPYVNESQFVVGGHLEVLSGPIVIKGRSEIPDIASLEPHPFPAFILEGQLMCEAVVAPFLAVQFSHSSYALLSGMNSITANSCRTLISVGSLNTMRTSLVDSVSSDSEPEGIMVANIWLHEGQVRFRGEKVFVAVGALVNRGRLTNESRLHNHMHDLHLMVSDIFLNEAVLSANKIKIIGDGALDNQNRIFANDQMSIKLANFSNEGGRMMSDSMKLLSAGKDWTRIEGRIEGRRGVDIAAFKLRLDSEFIRLKQMRLNARAQLHISSALVDPGGSVVMLARDLIVIDADIDLNKIELLIGAAYATILVINAKRNFKAKNVRVAGKCKNLTVIVDGRVDADSIIFEETIKNVKIVGQGSILCRKTLNASGESLSLNIRQLQVAEVLGCTVILQPNDIMRLFKLPDEDSINIYTDRCVLLGQVLMEGKICIRASKGAIRLDAQLMGIAGACELSMECSDLILNGEVSNLDFVEIYAKRRVEYTETAIIKGVRSILMEGESIVMSGRIIDCRILVATGTDVHIEGTLRSERQDSNFSIFADCLRFDGLIQDTERIEFNARRDMSLGGTVENVGKIEIESTWLRIRSTLCCKCIEISAFSMVQKGLATSASISICCAAILIIYGSLSAPVMTLTAPIMLLLGEKTVTLESLNVKALLLFQEGLHDFQGCSDVRLSLRFGAIDRTALIPATVCNTFREVLATLKSSLKSPTLMLDDLLYAIKTTANVRPAIIDISVESPLYHDLKKISNKFRHEHISVFCPSNMLAVLEKNQNEFNQLNEETTATFNSIDVCCSSSLYESVERFCSRPHGMDPPSPSISMEDGGYGSRSSSEDIEDRTAVNESLSYPMELRTPESVILKLADQLGDELNNNISVQKETPLDDVRGPSLIRTIERNRNLPFANRTEAEDGDGTRYVVNGERRIPIAFVDFSPLSVTISQPSHPIPQHNTSSRDLVLKRLRMKRVLSTLDLRSFDSDSSLASFRTTKTTDVEGSKKVSITPIRKSLIPRSARASSVV</sequence>
<evidence type="ECO:0000313" key="2">
    <source>
        <dbReference type="EMBL" id="MFH4974703.1"/>
    </source>
</evidence>
<reference evidence="2 3" key="1">
    <citation type="submission" date="2024-08" db="EMBL/GenBank/DDBJ databases">
        <title>Gnathostoma spinigerum genome.</title>
        <authorList>
            <person name="Gonzalez-Bertolin B."/>
            <person name="Monzon S."/>
            <person name="Zaballos A."/>
            <person name="Jimenez P."/>
            <person name="Dekumyoy P."/>
            <person name="Varona S."/>
            <person name="Cuesta I."/>
            <person name="Sumanam S."/>
            <person name="Adisakwattana P."/>
            <person name="Gasser R.B."/>
            <person name="Hernandez-Gonzalez A."/>
            <person name="Young N.D."/>
            <person name="Perteguer M.J."/>
        </authorList>
    </citation>
    <scope>NUCLEOTIDE SEQUENCE [LARGE SCALE GENOMIC DNA]</scope>
    <source>
        <strain evidence="2">AL3</strain>
        <tissue evidence="2">Liver</tissue>
    </source>
</reference>
<proteinExistence type="predicted"/>
<dbReference type="Proteomes" id="UP001608902">
    <property type="component" value="Unassembled WGS sequence"/>
</dbReference>
<feature type="region of interest" description="Disordered" evidence="1">
    <location>
        <begin position="1505"/>
        <end position="1538"/>
    </location>
</feature>
<evidence type="ECO:0000313" key="3">
    <source>
        <dbReference type="Proteomes" id="UP001608902"/>
    </source>
</evidence>
<comment type="caution">
    <text evidence="2">The sequence shown here is derived from an EMBL/GenBank/DDBJ whole genome shotgun (WGS) entry which is preliminary data.</text>
</comment>
<keyword evidence="3" id="KW-1185">Reference proteome</keyword>
<evidence type="ECO:0000256" key="1">
    <source>
        <dbReference type="SAM" id="MobiDB-lite"/>
    </source>
</evidence>
<dbReference type="EMBL" id="JBGFUD010000524">
    <property type="protein sequence ID" value="MFH4974703.1"/>
    <property type="molecule type" value="Genomic_DNA"/>
</dbReference>